<name>A0ABS2L1K7_9MICO</name>
<feature type="transmembrane region" description="Helical" evidence="5">
    <location>
        <begin position="123"/>
        <end position="143"/>
    </location>
</feature>
<feature type="transmembrane region" description="Helical" evidence="5">
    <location>
        <begin position="149"/>
        <end position="170"/>
    </location>
</feature>
<gene>
    <name evidence="7" type="ORF">JOE66_000538</name>
</gene>
<evidence type="ECO:0000259" key="6">
    <source>
        <dbReference type="Pfam" id="PF01794"/>
    </source>
</evidence>
<keyword evidence="8" id="KW-1185">Reference proteome</keyword>
<dbReference type="Proteomes" id="UP000776164">
    <property type="component" value="Unassembled WGS sequence"/>
</dbReference>
<evidence type="ECO:0000313" key="7">
    <source>
        <dbReference type="EMBL" id="MBM7470904.1"/>
    </source>
</evidence>
<keyword evidence="3 5" id="KW-1133">Transmembrane helix</keyword>
<dbReference type="EMBL" id="JAFBBU010000001">
    <property type="protein sequence ID" value="MBM7470904.1"/>
    <property type="molecule type" value="Genomic_DNA"/>
</dbReference>
<protein>
    <submittedName>
        <fullName evidence="7">Sulfoxide reductase heme-binding subunit YedZ</fullName>
    </submittedName>
</protein>
<feature type="domain" description="Ferric oxidoreductase" evidence="6">
    <location>
        <begin position="12"/>
        <end position="134"/>
    </location>
</feature>
<evidence type="ECO:0000256" key="3">
    <source>
        <dbReference type="ARBA" id="ARBA00022989"/>
    </source>
</evidence>
<evidence type="ECO:0000256" key="1">
    <source>
        <dbReference type="ARBA" id="ARBA00004141"/>
    </source>
</evidence>
<evidence type="ECO:0000256" key="5">
    <source>
        <dbReference type="SAM" id="Phobius"/>
    </source>
</evidence>
<dbReference type="RefSeq" id="WP_205106592.1">
    <property type="nucleotide sequence ID" value="NZ_BAAAHT010000018.1"/>
</dbReference>
<evidence type="ECO:0000313" key="8">
    <source>
        <dbReference type="Proteomes" id="UP000776164"/>
    </source>
</evidence>
<feature type="transmembrane region" description="Helical" evidence="5">
    <location>
        <begin position="6"/>
        <end position="29"/>
    </location>
</feature>
<organism evidence="7 8">
    <name type="scientific">Subtercola frigoramans</name>
    <dbReference type="NCBI Taxonomy" id="120298"/>
    <lineage>
        <taxon>Bacteria</taxon>
        <taxon>Bacillati</taxon>
        <taxon>Actinomycetota</taxon>
        <taxon>Actinomycetes</taxon>
        <taxon>Micrococcales</taxon>
        <taxon>Microbacteriaceae</taxon>
        <taxon>Subtercola</taxon>
    </lineage>
</organism>
<proteinExistence type="predicted"/>
<evidence type="ECO:0000256" key="4">
    <source>
        <dbReference type="ARBA" id="ARBA00023136"/>
    </source>
</evidence>
<dbReference type="InterPro" id="IPR013130">
    <property type="entry name" value="Fe3_Rdtase_TM_dom"/>
</dbReference>
<evidence type="ECO:0000256" key="2">
    <source>
        <dbReference type="ARBA" id="ARBA00022692"/>
    </source>
</evidence>
<sequence>MDEALWAFGRASGVVALVLFTASIVLGIITRSGRLLPGLPRFSVTLVHRNVSLVGSVFILLHVGSLLLDSYAKLNVTDIVVPFIGSYKPFWQGLGTVAVDLLIAIIVTSLLRQRLGVKVFRAVHWFSYAMWPIAMVHAIGNGTDGTSSWFLLLAAVCTLAVGTALIWRLSSRFVESARLRQESV</sequence>
<comment type="subcellular location">
    <subcellularLocation>
        <location evidence="1">Membrane</location>
        <topology evidence="1">Multi-pass membrane protein</topology>
    </subcellularLocation>
</comment>
<dbReference type="Pfam" id="PF01794">
    <property type="entry name" value="Ferric_reduct"/>
    <property type="match status" value="1"/>
</dbReference>
<keyword evidence="4 5" id="KW-0472">Membrane</keyword>
<feature type="transmembrane region" description="Helical" evidence="5">
    <location>
        <begin position="90"/>
        <end position="111"/>
    </location>
</feature>
<feature type="transmembrane region" description="Helical" evidence="5">
    <location>
        <begin position="50"/>
        <end position="68"/>
    </location>
</feature>
<reference evidence="7 8" key="1">
    <citation type="submission" date="2021-01" db="EMBL/GenBank/DDBJ databases">
        <title>Sequencing the genomes of 1000 actinobacteria strains.</title>
        <authorList>
            <person name="Klenk H.-P."/>
        </authorList>
    </citation>
    <scope>NUCLEOTIDE SEQUENCE [LARGE SCALE GENOMIC DNA]</scope>
    <source>
        <strain evidence="7 8">DSM 13057</strain>
    </source>
</reference>
<comment type="caution">
    <text evidence="7">The sequence shown here is derived from an EMBL/GenBank/DDBJ whole genome shotgun (WGS) entry which is preliminary data.</text>
</comment>
<keyword evidence="2 5" id="KW-0812">Transmembrane</keyword>
<accession>A0ABS2L1K7</accession>